<dbReference type="PANTHER" id="PTHR13318:SF165">
    <property type="entry name" value="F-BOX_LRR-REPEAT PROTEIN FBXL-1"/>
    <property type="match status" value="1"/>
</dbReference>
<sequence length="462" mass="50528">ILPVMNGYQVPPYSNGNSGNGAGPSGNGGGGSGPGSKFGSVSLLSVDPPNINERLPKEIILRVFSHLDLVTLCRCSQVCKFWHQLAFDGSIWQNVSLFEYGKDITGAMVETLAKRCGGFLRSLNLRGCQNLNDSAMRAFSYHCVNLERLNLSDCRKLTNEACKHIRSCQNLLSLKVNSISNISDDGVRYLAKCERLVELDMSWCNISDEGLTRLAQSCRHLAALQLRGCRDITSHGVAELSRHCTGLRVLSLYECGHNIRDEAMQALGANCPELRTLCLSHCGHVTDTGMIGLAAGCGQLRNLEVAGCRLLSDSGFQALARGCPQLERLDLEDCVQVTDITLAALAAHCSHLRILTLSYCELLTDDGIRQLAGGLCAPESLQVLELDNCPHITDTALEHLVACHALQQIDLYDCQQITRSGIRRLVGHLPNLKVHAYFAPVTPPGQPEPRRRRYCRCCCSLL</sequence>
<dbReference type="Proteomes" id="UP000215902">
    <property type="component" value="Unassembled WGS sequence"/>
</dbReference>
<evidence type="ECO:0000259" key="2">
    <source>
        <dbReference type="PROSITE" id="PS50181"/>
    </source>
</evidence>
<dbReference type="CDD" id="cd22115">
    <property type="entry name" value="F-box_FBXL2-like"/>
    <property type="match status" value="1"/>
</dbReference>
<dbReference type="AlphaFoldDB" id="A0A267FHK2"/>
<dbReference type="Gene3D" id="3.80.10.10">
    <property type="entry name" value="Ribonuclease Inhibitor"/>
    <property type="match status" value="3"/>
</dbReference>
<evidence type="ECO:0000313" key="5">
    <source>
        <dbReference type="Proteomes" id="UP000215902"/>
    </source>
</evidence>
<dbReference type="InterPro" id="IPR032675">
    <property type="entry name" value="LRR_dom_sf"/>
</dbReference>
<dbReference type="STRING" id="282301.A0A267FHK2"/>
<dbReference type="PROSITE" id="PS50181">
    <property type="entry name" value="FBOX"/>
    <property type="match status" value="1"/>
</dbReference>
<proteinExistence type="predicted"/>
<dbReference type="Gene3D" id="1.20.1280.50">
    <property type="match status" value="1"/>
</dbReference>
<dbReference type="SMART" id="SM00367">
    <property type="entry name" value="LRR_CC"/>
    <property type="match status" value="11"/>
</dbReference>
<keyword evidence="5" id="KW-1185">Reference proteome</keyword>
<dbReference type="InterPro" id="IPR057207">
    <property type="entry name" value="FBXL15_LRR"/>
</dbReference>
<dbReference type="OrthoDB" id="550575at2759"/>
<gene>
    <name evidence="3" type="ORF">BOX15_Mlig014319g1</name>
    <name evidence="4" type="ORF">BOX15_Mlig033201g1</name>
</gene>
<dbReference type="EMBL" id="NIVC01000911">
    <property type="protein sequence ID" value="PAA74944.1"/>
    <property type="molecule type" value="Genomic_DNA"/>
</dbReference>
<feature type="non-terminal residue" evidence="3">
    <location>
        <position position="1"/>
    </location>
</feature>
<feature type="domain" description="F-box" evidence="2">
    <location>
        <begin position="49"/>
        <end position="95"/>
    </location>
</feature>
<dbReference type="Pfam" id="PF25372">
    <property type="entry name" value="DUF7885"/>
    <property type="match status" value="2"/>
</dbReference>
<evidence type="ECO:0000313" key="4">
    <source>
        <dbReference type="EMBL" id="PAA74944.1"/>
    </source>
</evidence>
<organism evidence="3 5">
    <name type="scientific">Macrostomum lignano</name>
    <dbReference type="NCBI Taxonomy" id="282301"/>
    <lineage>
        <taxon>Eukaryota</taxon>
        <taxon>Metazoa</taxon>
        <taxon>Spiralia</taxon>
        <taxon>Lophotrochozoa</taxon>
        <taxon>Platyhelminthes</taxon>
        <taxon>Rhabditophora</taxon>
        <taxon>Macrostomorpha</taxon>
        <taxon>Macrostomida</taxon>
        <taxon>Macrostomidae</taxon>
        <taxon>Macrostomum</taxon>
    </lineage>
</organism>
<dbReference type="GO" id="GO:0019005">
    <property type="term" value="C:SCF ubiquitin ligase complex"/>
    <property type="evidence" value="ECO:0007669"/>
    <property type="project" value="TreeGrafter"/>
</dbReference>
<dbReference type="EMBL" id="NIVC01001067">
    <property type="protein sequence ID" value="PAA72694.1"/>
    <property type="molecule type" value="Genomic_DNA"/>
</dbReference>
<feature type="region of interest" description="Disordered" evidence="1">
    <location>
        <begin position="13"/>
        <end position="34"/>
    </location>
</feature>
<dbReference type="Pfam" id="PF12937">
    <property type="entry name" value="F-box-like"/>
    <property type="match status" value="1"/>
</dbReference>
<dbReference type="SMART" id="SM00256">
    <property type="entry name" value="FBOX"/>
    <property type="match status" value="1"/>
</dbReference>
<feature type="compositionally biased region" description="Gly residues" evidence="1">
    <location>
        <begin position="18"/>
        <end position="34"/>
    </location>
</feature>
<accession>A0A267FHK2</accession>
<name>A0A267FHK2_9PLAT</name>
<dbReference type="GO" id="GO:0031146">
    <property type="term" value="P:SCF-dependent proteasomal ubiquitin-dependent protein catabolic process"/>
    <property type="evidence" value="ECO:0007669"/>
    <property type="project" value="TreeGrafter"/>
</dbReference>
<dbReference type="FunFam" id="3.80.10.10:FF:000060">
    <property type="entry name" value="F-box/LRR-repeat protein 20 isoform 2"/>
    <property type="match status" value="1"/>
</dbReference>
<dbReference type="SUPFAM" id="SSF52047">
    <property type="entry name" value="RNI-like"/>
    <property type="match status" value="1"/>
</dbReference>
<dbReference type="InterPro" id="IPR001810">
    <property type="entry name" value="F-box_dom"/>
</dbReference>
<evidence type="ECO:0000313" key="3">
    <source>
        <dbReference type="EMBL" id="PAA72694.1"/>
    </source>
</evidence>
<evidence type="ECO:0000256" key="1">
    <source>
        <dbReference type="SAM" id="MobiDB-lite"/>
    </source>
</evidence>
<comment type="caution">
    <text evidence="3">The sequence shown here is derived from an EMBL/GenBank/DDBJ whole genome shotgun (WGS) entry which is preliminary data.</text>
</comment>
<protein>
    <recommendedName>
        <fullName evidence="2">F-box domain-containing protein</fullName>
    </recommendedName>
</protein>
<dbReference type="InterPro" id="IPR006553">
    <property type="entry name" value="Leu-rich_rpt_Cys-con_subtyp"/>
</dbReference>
<dbReference type="PANTHER" id="PTHR13318">
    <property type="entry name" value="PARTNER OF PAIRED, ISOFORM B-RELATED"/>
    <property type="match status" value="1"/>
</dbReference>
<reference evidence="3 5" key="1">
    <citation type="submission" date="2017-06" db="EMBL/GenBank/DDBJ databases">
        <title>A platform for efficient transgenesis in Macrostomum lignano, a flatworm model organism for stem cell research.</title>
        <authorList>
            <person name="Berezikov E."/>
        </authorList>
    </citation>
    <scope>NUCLEOTIDE SEQUENCE [LARGE SCALE GENOMIC DNA]</scope>
    <source>
        <strain evidence="3">DV1</strain>
        <tissue evidence="3">Whole organism</tissue>
    </source>
</reference>